<dbReference type="AlphaFoldDB" id="A0A0A8YB26"/>
<sequence>MIEFMPFLFSSKLVSY</sequence>
<reference evidence="1" key="1">
    <citation type="submission" date="2014-09" db="EMBL/GenBank/DDBJ databases">
        <authorList>
            <person name="Magalhaes I.L.F."/>
            <person name="Oliveira U."/>
            <person name="Santos F.R."/>
            <person name="Vidigal T.H.D.A."/>
            <person name="Brescovit A.D."/>
            <person name="Santos A.J."/>
        </authorList>
    </citation>
    <scope>NUCLEOTIDE SEQUENCE</scope>
    <source>
        <tissue evidence="1">Shoot tissue taken approximately 20 cm above the soil surface</tissue>
    </source>
</reference>
<accession>A0A0A8YB26</accession>
<organism evidence="1">
    <name type="scientific">Arundo donax</name>
    <name type="common">Giant reed</name>
    <name type="synonym">Donax arundinaceus</name>
    <dbReference type="NCBI Taxonomy" id="35708"/>
    <lineage>
        <taxon>Eukaryota</taxon>
        <taxon>Viridiplantae</taxon>
        <taxon>Streptophyta</taxon>
        <taxon>Embryophyta</taxon>
        <taxon>Tracheophyta</taxon>
        <taxon>Spermatophyta</taxon>
        <taxon>Magnoliopsida</taxon>
        <taxon>Liliopsida</taxon>
        <taxon>Poales</taxon>
        <taxon>Poaceae</taxon>
        <taxon>PACMAD clade</taxon>
        <taxon>Arundinoideae</taxon>
        <taxon>Arundineae</taxon>
        <taxon>Arundo</taxon>
    </lineage>
</organism>
<dbReference type="EMBL" id="GBRH01277243">
    <property type="protein sequence ID" value="JAD20652.1"/>
    <property type="molecule type" value="Transcribed_RNA"/>
</dbReference>
<proteinExistence type="predicted"/>
<reference evidence="1" key="2">
    <citation type="journal article" date="2015" name="Data Brief">
        <title>Shoot transcriptome of the giant reed, Arundo donax.</title>
        <authorList>
            <person name="Barrero R.A."/>
            <person name="Guerrero F.D."/>
            <person name="Moolhuijzen P."/>
            <person name="Goolsby J.A."/>
            <person name="Tidwell J."/>
            <person name="Bellgard S.E."/>
            <person name="Bellgard M.I."/>
        </authorList>
    </citation>
    <scope>NUCLEOTIDE SEQUENCE</scope>
    <source>
        <tissue evidence="1">Shoot tissue taken approximately 20 cm above the soil surface</tissue>
    </source>
</reference>
<name>A0A0A8YB26_ARUDO</name>
<evidence type="ECO:0000313" key="1">
    <source>
        <dbReference type="EMBL" id="JAD20652.1"/>
    </source>
</evidence>
<protein>
    <submittedName>
        <fullName evidence="1">Uncharacterized protein</fullName>
    </submittedName>
</protein>